<name>A0ACD4ZLT7_9ACTN</name>
<reference evidence="1" key="1">
    <citation type="submission" date="2022-10" db="EMBL/GenBank/DDBJ databases">
        <title>The complete genomes of actinobacterial strains from the NBC collection.</title>
        <authorList>
            <person name="Joergensen T.S."/>
            <person name="Alvarez Arevalo M."/>
            <person name="Sterndorff E.B."/>
            <person name="Faurdal D."/>
            <person name="Vuksanovic O."/>
            <person name="Mourched A.-S."/>
            <person name="Charusanti P."/>
            <person name="Shaw S."/>
            <person name="Blin K."/>
            <person name="Weber T."/>
        </authorList>
    </citation>
    <scope>NUCLEOTIDE SEQUENCE</scope>
    <source>
        <strain evidence="1">NBC 01771</strain>
    </source>
</reference>
<protein>
    <submittedName>
        <fullName evidence="1">DUF6303 family protein</fullName>
    </submittedName>
</protein>
<dbReference type="Proteomes" id="UP001348369">
    <property type="component" value="Chromosome"/>
</dbReference>
<sequence length="107" mass="12056">MMREIPLLTAQMGRTGDGSHWAVYVVLPSESRWPEVLLPATGAIPSISDRATALKRLGYVPFRTYPYWDWVETENPRDTESPVRLIATLAVVPAKSERPTEDSSRRS</sequence>
<dbReference type="EMBL" id="CP109109">
    <property type="protein sequence ID" value="WSB99135.1"/>
    <property type="molecule type" value="Genomic_DNA"/>
</dbReference>
<evidence type="ECO:0000313" key="2">
    <source>
        <dbReference type="Proteomes" id="UP001348369"/>
    </source>
</evidence>
<gene>
    <name evidence="1" type="ORF">OG835_20330</name>
</gene>
<proteinExistence type="predicted"/>
<keyword evidence="2" id="KW-1185">Reference proteome</keyword>
<organism evidence="1 2">
    <name type="scientific">Streptomyces scopuliridis</name>
    <dbReference type="NCBI Taxonomy" id="452529"/>
    <lineage>
        <taxon>Bacteria</taxon>
        <taxon>Bacillati</taxon>
        <taxon>Actinomycetota</taxon>
        <taxon>Actinomycetes</taxon>
        <taxon>Kitasatosporales</taxon>
        <taxon>Streptomycetaceae</taxon>
        <taxon>Streptomyces</taxon>
    </lineage>
</organism>
<accession>A0ACD4ZLT7</accession>
<evidence type="ECO:0000313" key="1">
    <source>
        <dbReference type="EMBL" id="WSB99135.1"/>
    </source>
</evidence>